<dbReference type="GO" id="GO:0005634">
    <property type="term" value="C:nucleus"/>
    <property type="evidence" value="ECO:0007669"/>
    <property type="project" value="UniProtKB-SubCell"/>
</dbReference>
<keyword evidence="11" id="KW-1185">Reference proteome</keyword>
<evidence type="ECO:0000256" key="2">
    <source>
        <dbReference type="ARBA" id="ARBA00004123"/>
    </source>
</evidence>
<protein>
    <submittedName>
        <fullName evidence="12">Fe2OG dioxygenase domain-containing protein</fullName>
    </submittedName>
</protein>
<evidence type="ECO:0000256" key="8">
    <source>
        <dbReference type="ARBA" id="ARBA00023242"/>
    </source>
</evidence>
<feature type="domain" description="Fe2OG dioxygenase" evidence="9">
    <location>
        <begin position="109"/>
        <end position="252"/>
    </location>
</feature>
<dbReference type="InterPro" id="IPR027450">
    <property type="entry name" value="AlkB-like"/>
</dbReference>
<dbReference type="Gene3D" id="2.60.120.590">
    <property type="entry name" value="Alpha-ketoglutarate-dependent dioxygenase AlkB-like"/>
    <property type="match status" value="1"/>
</dbReference>
<evidence type="ECO:0000313" key="10">
    <source>
        <dbReference type="EMBL" id="VDN96908.1"/>
    </source>
</evidence>
<dbReference type="OrthoDB" id="412814at2759"/>
<reference evidence="12" key="1">
    <citation type="submission" date="2017-02" db="UniProtKB">
        <authorList>
            <consortium name="WormBaseParasite"/>
        </authorList>
    </citation>
    <scope>IDENTIFICATION</scope>
</reference>
<keyword evidence="5" id="KW-0223">Dioxygenase</keyword>
<dbReference type="GO" id="GO:0051213">
    <property type="term" value="F:dioxygenase activity"/>
    <property type="evidence" value="ECO:0007669"/>
    <property type="project" value="UniProtKB-KW"/>
</dbReference>
<comment type="cofactor">
    <cofactor evidence="1">
        <name>Fe(2+)</name>
        <dbReference type="ChEBI" id="CHEBI:29033"/>
    </cofactor>
</comment>
<evidence type="ECO:0000256" key="7">
    <source>
        <dbReference type="ARBA" id="ARBA00023004"/>
    </source>
</evidence>
<sequence>MAREAFTDPSANFSDTNSCTCWPTVVTPFIVPNVPNTFFYIPDFIDAQTESELLQNIYAAGKWQYLAHRRLQTWGGTPHPKGMIAEKIPEWLHSLMDRISDLGVFGPHRANHVLINEYKPGEGIMPHHDGPLYYPFVTTVNLGGHSVLDFYNPITDDTTDASFKSRYIGSALLMPRSLSMVTGSLYTYYMHGIEGKRVDYLPQIKGDFDSSVFADDDIEKKILNLSQIPLWEDLADHLERKTRISITIRHVPNTRKVNISRILKGTFP</sequence>
<name>A0A0R3T2A0_RODNA</name>
<keyword evidence="6" id="KW-0560">Oxidoreductase</keyword>
<dbReference type="PANTHER" id="PTHR46030">
    <property type="entry name" value="ALPHA-KETOGLUTARATE-DEPENDENT DIOXYGENASE ALKB HOMOLOG 6"/>
    <property type="match status" value="1"/>
</dbReference>
<dbReference type="InterPro" id="IPR037151">
    <property type="entry name" value="AlkB-like_sf"/>
</dbReference>
<evidence type="ECO:0000256" key="5">
    <source>
        <dbReference type="ARBA" id="ARBA00022964"/>
    </source>
</evidence>
<comment type="subcellular location">
    <subcellularLocation>
        <location evidence="2">Nucleus</location>
    </subcellularLocation>
</comment>
<evidence type="ECO:0000256" key="6">
    <source>
        <dbReference type="ARBA" id="ARBA00023002"/>
    </source>
</evidence>
<dbReference type="EMBL" id="UZAE01000368">
    <property type="protein sequence ID" value="VDN96908.1"/>
    <property type="molecule type" value="Genomic_DNA"/>
</dbReference>
<evidence type="ECO:0000256" key="3">
    <source>
        <dbReference type="ARBA" id="ARBA00007879"/>
    </source>
</evidence>
<gene>
    <name evidence="10" type="ORF">HNAJ_LOCUS1049</name>
</gene>
<evidence type="ECO:0000259" key="9">
    <source>
        <dbReference type="PROSITE" id="PS51471"/>
    </source>
</evidence>
<dbReference type="GO" id="GO:0046872">
    <property type="term" value="F:metal ion binding"/>
    <property type="evidence" value="ECO:0007669"/>
    <property type="project" value="UniProtKB-KW"/>
</dbReference>
<dbReference type="WBParaSite" id="HNAJ_0000104901-mRNA-1">
    <property type="protein sequence ID" value="HNAJ_0000104901-mRNA-1"/>
    <property type="gene ID" value="HNAJ_0000104901"/>
</dbReference>
<dbReference type="PROSITE" id="PS51471">
    <property type="entry name" value="FE2OG_OXY"/>
    <property type="match status" value="1"/>
</dbReference>
<dbReference type="SUPFAM" id="SSF51197">
    <property type="entry name" value="Clavaminate synthase-like"/>
    <property type="match status" value="1"/>
</dbReference>
<dbReference type="InterPro" id="IPR005123">
    <property type="entry name" value="Oxoglu/Fe-dep_dioxygenase_dom"/>
</dbReference>
<dbReference type="AlphaFoldDB" id="A0A0R3T2A0"/>
<dbReference type="InterPro" id="IPR032862">
    <property type="entry name" value="ALKBH6"/>
</dbReference>
<dbReference type="STRING" id="102285.A0A0R3T2A0"/>
<evidence type="ECO:0000313" key="12">
    <source>
        <dbReference type="WBParaSite" id="HNAJ_0000104901-mRNA-1"/>
    </source>
</evidence>
<dbReference type="PANTHER" id="PTHR46030:SF1">
    <property type="entry name" value="ALPHA-KETOGLUTARATE-DEPENDENT DIOXYGENASE ALKB HOMOLOG 6"/>
    <property type="match status" value="1"/>
</dbReference>
<keyword evidence="4" id="KW-0479">Metal-binding</keyword>
<proteinExistence type="inferred from homology"/>
<dbReference type="Proteomes" id="UP000278807">
    <property type="component" value="Unassembled WGS sequence"/>
</dbReference>
<accession>A0A0R3T2A0</accession>
<dbReference type="Pfam" id="PF13532">
    <property type="entry name" value="2OG-FeII_Oxy_2"/>
    <property type="match status" value="1"/>
</dbReference>
<keyword evidence="8" id="KW-0539">Nucleus</keyword>
<evidence type="ECO:0000313" key="11">
    <source>
        <dbReference type="Proteomes" id="UP000278807"/>
    </source>
</evidence>
<organism evidence="12">
    <name type="scientific">Rodentolepis nana</name>
    <name type="common">Dwarf tapeworm</name>
    <name type="synonym">Hymenolepis nana</name>
    <dbReference type="NCBI Taxonomy" id="102285"/>
    <lineage>
        <taxon>Eukaryota</taxon>
        <taxon>Metazoa</taxon>
        <taxon>Spiralia</taxon>
        <taxon>Lophotrochozoa</taxon>
        <taxon>Platyhelminthes</taxon>
        <taxon>Cestoda</taxon>
        <taxon>Eucestoda</taxon>
        <taxon>Cyclophyllidea</taxon>
        <taxon>Hymenolepididae</taxon>
        <taxon>Rodentolepis</taxon>
    </lineage>
</organism>
<comment type="similarity">
    <text evidence="3">Belongs to the alkB family.</text>
</comment>
<evidence type="ECO:0000256" key="4">
    <source>
        <dbReference type="ARBA" id="ARBA00022723"/>
    </source>
</evidence>
<evidence type="ECO:0000256" key="1">
    <source>
        <dbReference type="ARBA" id="ARBA00001954"/>
    </source>
</evidence>
<reference evidence="10 11" key="2">
    <citation type="submission" date="2018-11" db="EMBL/GenBank/DDBJ databases">
        <authorList>
            <consortium name="Pathogen Informatics"/>
        </authorList>
    </citation>
    <scope>NUCLEOTIDE SEQUENCE [LARGE SCALE GENOMIC DNA]</scope>
</reference>
<keyword evidence="7" id="KW-0408">Iron</keyword>